<keyword evidence="1" id="KW-0812">Transmembrane</keyword>
<evidence type="ECO:0000256" key="1">
    <source>
        <dbReference type="SAM" id="Phobius"/>
    </source>
</evidence>
<keyword evidence="3" id="KW-1185">Reference proteome</keyword>
<keyword evidence="1" id="KW-1133">Transmembrane helix</keyword>
<dbReference type="EMBL" id="BAABGZ010000068">
    <property type="protein sequence ID" value="GAA4363238.1"/>
    <property type="molecule type" value="Genomic_DNA"/>
</dbReference>
<protein>
    <submittedName>
        <fullName evidence="2">Uncharacterized protein</fullName>
    </submittedName>
</protein>
<dbReference type="RefSeq" id="WP_345237089.1">
    <property type="nucleotide sequence ID" value="NZ_BAABGZ010000068.1"/>
</dbReference>
<feature type="transmembrane region" description="Helical" evidence="1">
    <location>
        <begin position="108"/>
        <end position="133"/>
    </location>
</feature>
<feature type="transmembrane region" description="Helical" evidence="1">
    <location>
        <begin position="47"/>
        <end position="65"/>
    </location>
</feature>
<name>A0ABP8IME9_9BACT</name>
<evidence type="ECO:0000313" key="3">
    <source>
        <dbReference type="Proteomes" id="UP001501153"/>
    </source>
</evidence>
<gene>
    <name evidence="2" type="ORF">GCM10023185_31800</name>
</gene>
<dbReference type="Proteomes" id="UP001501153">
    <property type="component" value="Unassembled WGS sequence"/>
</dbReference>
<feature type="transmembrane region" description="Helical" evidence="1">
    <location>
        <begin position="77"/>
        <end position="96"/>
    </location>
</feature>
<proteinExistence type="predicted"/>
<comment type="caution">
    <text evidence="2">The sequence shown here is derived from an EMBL/GenBank/DDBJ whole genome shotgun (WGS) entry which is preliminary data.</text>
</comment>
<sequence length="134" mass="15412">MEAQLKLIGFLLVVLALLHVAFARYFNWRREFATVSLINRQMMYVHTFFVAFTVLLIGLLCLTSAPELTSTALGRRLALGCGVFWLARLLIQFFGYSPRLWRGKRFETTIHVLFSLLWTYLSAVFLLVGLGLYT</sequence>
<reference evidence="3" key="1">
    <citation type="journal article" date="2019" name="Int. J. Syst. Evol. Microbiol.">
        <title>The Global Catalogue of Microorganisms (GCM) 10K type strain sequencing project: providing services to taxonomists for standard genome sequencing and annotation.</title>
        <authorList>
            <consortium name="The Broad Institute Genomics Platform"/>
            <consortium name="The Broad Institute Genome Sequencing Center for Infectious Disease"/>
            <person name="Wu L."/>
            <person name="Ma J."/>
        </authorList>
    </citation>
    <scope>NUCLEOTIDE SEQUENCE [LARGE SCALE GENOMIC DNA]</scope>
    <source>
        <strain evidence="3">JCM 17923</strain>
    </source>
</reference>
<evidence type="ECO:0000313" key="2">
    <source>
        <dbReference type="EMBL" id="GAA4363238.1"/>
    </source>
</evidence>
<organism evidence="2 3">
    <name type="scientific">Hymenobacter saemangeumensis</name>
    <dbReference type="NCBI Taxonomy" id="1084522"/>
    <lineage>
        <taxon>Bacteria</taxon>
        <taxon>Pseudomonadati</taxon>
        <taxon>Bacteroidota</taxon>
        <taxon>Cytophagia</taxon>
        <taxon>Cytophagales</taxon>
        <taxon>Hymenobacteraceae</taxon>
        <taxon>Hymenobacter</taxon>
    </lineage>
</organism>
<accession>A0ABP8IME9</accession>
<keyword evidence="1" id="KW-0472">Membrane</keyword>